<proteinExistence type="predicted"/>
<evidence type="ECO:0000313" key="2">
    <source>
        <dbReference type="EMBL" id="KKK80858.1"/>
    </source>
</evidence>
<sequence>MALPVTLSSPTIAVHNAYHGPFKSSGGNFYTILCGTTAMSSVWAVQDGDNIHVIFTHDSTATHNLTAWKATDPTSSFAEQDTSNRPSTGGGDSDSIGSSHSIIKLSVLDLGYICCKLHNECFNVTSRIWRRTIASSQIKI</sequence>
<feature type="region of interest" description="Disordered" evidence="1">
    <location>
        <begin position="73"/>
        <end position="97"/>
    </location>
</feature>
<dbReference type="EMBL" id="LAZR01053387">
    <property type="protein sequence ID" value="KKK80858.1"/>
    <property type="molecule type" value="Genomic_DNA"/>
</dbReference>
<reference evidence="2" key="1">
    <citation type="journal article" date="2015" name="Nature">
        <title>Complex archaea that bridge the gap between prokaryotes and eukaryotes.</title>
        <authorList>
            <person name="Spang A."/>
            <person name="Saw J.H."/>
            <person name="Jorgensen S.L."/>
            <person name="Zaremba-Niedzwiedzka K."/>
            <person name="Martijn J."/>
            <person name="Lind A.E."/>
            <person name="van Eijk R."/>
            <person name="Schleper C."/>
            <person name="Guy L."/>
            <person name="Ettema T.J."/>
        </authorList>
    </citation>
    <scope>NUCLEOTIDE SEQUENCE</scope>
</reference>
<feature type="compositionally biased region" description="Polar residues" evidence="1">
    <location>
        <begin position="73"/>
        <end position="86"/>
    </location>
</feature>
<dbReference type="AlphaFoldDB" id="A0A0F8YHJ5"/>
<gene>
    <name evidence="2" type="ORF">LCGC14_2819290</name>
</gene>
<accession>A0A0F8YHJ5</accession>
<protein>
    <submittedName>
        <fullName evidence="2">Uncharacterized protein</fullName>
    </submittedName>
</protein>
<comment type="caution">
    <text evidence="2">The sequence shown here is derived from an EMBL/GenBank/DDBJ whole genome shotgun (WGS) entry which is preliminary data.</text>
</comment>
<name>A0A0F8YHJ5_9ZZZZ</name>
<evidence type="ECO:0000256" key="1">
    <source>
        <dbReference type="SAM" id="MobiDB-lite"/>
    </source>
</evidence>
<organism evidence="2">
    <name type="scientific">marine sediment metagenome</name>
    <dbReference type="NCBI Taxonomy" id="412755"/>
    <lineage>
        <taxon>unclassified sequences</taxon>
        <taxon>metagenomes</taxon>
        <taxon>ecological metagenomes</taxon>
    </lineage>
</organism>